<dbReference type="SUPFAM" id="SSF55781">
    <property type="entry name" value="GAF domain-like"/>
    <property type="match status" value="2"/>
</dbReference>
<feature type="binding site" evidence="7">
    <location>
        <position position="723"/>
    </location>
    <ligand>
        <name>Zn(2+)</name>
        <dbReference type="ChEBI" id="CHEBI:29105"/>
        <label>1</label>
    </ligand>
</feature>
<organism evidence="10 11">
    <name type="scientific">Echinococcus multilocularis</name>
    <name type="common">Fox tapeworm</name>
    <dbReference type="NCBI Taxonomy" id="6211"/>
    <lineage>
        <taxon>Eukaryota</taxon>
        <taxon>Metazoa</taxon>
        <taxon>Spiralia</taxon>
        <taxon>Lophotrochozoa</taxon>
        <taxon>Platyhelminthes</taxon>
        <taxon>Cestoda</taxon>
        <taxon>Eucestoda</taxon>
        <taxon>Cyclophyllidea</taxon>
        <taxon>Taeniidae</taxon>
        <taxon>Echinococcus</taxon>
    </lineage>
</organism>
<evidence type="ECO:0000256" key="2">
    <source>
        <dbReference type="ARBA" id="ARBA00022535"/>
    </source>
</evidence>
<feature type="binding site" evidence="7">
    <location>
        <position position="687"/>
    </location>
    <ligand>
        <name>Zn(2+)</name>
        <dbReference type="ChEBI" id="CHEBI:29105"/>
        <label>1</label>
    </ligand>
</feature>
<accession>A0A068YAF2</accession>
<dbReference type="PANTHER" id="PTHR11347">
    <property type="entry name" value="CYCLIC NUCLEOTIDE PHOSPHODIESTERASE"/>
    <property type="match status" value="1"/>
</dbReference>
<feature type="binding site" evidence="7">
    <location>
        <position position="724"/>
    </location>
    <ligand>
        <name>Zn(2+)</name>
        <dbReference type="ChEBI" id="CHEBI:29105"/>
        <label>1</label>
    </ligand>
</feature>
<evidence type="ECO:0000256" key="7">
    <source>
        <dbReference type="PIRSR" id="PIRSR623088-3"/>
    </source>
</evidence>
<dbReference type="PROSITE" id="PS51845">
    <property type="entry name" value="PDEASE_I_2"/>
    <property type="match status" value="1"/>
</dbReference>
<dbReference type="InterPro" id="IPR023174">
    <property type="entry name" value="PDEase_CS"/>
</dbReference>
<dbReference type="SMART" id="SM00065">
    <property type="entry name" value="GAF"/>
    <property type="match status" value="2"/>
</dbReference>
<dbReference type="GO" id="GO:0046872">
    <property type="term" value="F:metal ion binding"/>
    <property type="evidence" value="ECO:0007669"/>
    <property type="project" value="UniProtKB-KW"/>
</dbReference>
<dbReference type="InterPro" id="IPR003607">
    <property type="entry name" value="HD/PDEase_dom"/>
</dbReference>
<dbReference type="FunFam" id="1.10.1300.10:FF:000003">
    <property type="entry name" value="Phosphodiesterase"/>
    <property type="match status" value="1"/>
</dbReference>
<dbReference type="Gene3D" id="3.30.450.40">
    <property type="match status" value="2"/>
</dbReference>
<dbReference type="EC" id="3.1.4.-" evidence="8"/>
<dbReference type="Pfam" id="PF00233">
    <property type="entry name" value="PDEase_I"/>
    <property type="match status" value="1"/>
</dbReference>
<keyword evidence="4 8" id="KW-0378">Hydrolase</keyword>
<dbReference type="SMART" id="SM00471">
    <property type="entry name" value="HDc"/>
    <property type="match status" value="1"/>
</dbReference>
<dbReference type="Proteomes" id="UP000017246">
    <property type="component" value="Unassembled WGS sequence"/>
</dbReference>
<dbReference type="Pfam" id="PF01590">
    <property type="entry name" value="GAF"/>
    <property type="match status" value="2"/>
</dbReference>
<feature type="active site" description="Proton donor" evidence="5">
    <location>
        <position position="683"/>
    </location>
</feature>
<dbReference type="CDD" id="cd00077">
    <property type="entry name" value="HDc"/>
    <property type="match status" value="1"/>
</dbReference>
<dbReference type="OrthoDB" id="295473at2759"/>
<feature type="binding site" evidence="6">
    <location>
        <position position="850"/>
    </location>
    <ligand>
        <name>AMP</name>
        <dbReference type="ChEBI" id="CHEBI:456215"/>
    </ligand>
</feature>
<feature type="domain" description="PDEase" evidence="9">
    <location>
        <begin position="606"/>
        <end position="946"/>
    </location>
</feature>
<evidence type="ECO:0000256" key="3">
    <source>
        <dbReference type="ARBA" id="ARBA00022723"/>
    </source>
</evidence>
<reference evidence="10" key="1">
    <citation type="journal article" date="2013" name="Nature">
        <title>The genomes of four tapeworm species reveal adaptations to parasitism.</title>
        <authorList>
            <person name="Tsai I.J."/>
            <person name="Zarowiecki M."/>
            <person name="Holroyd N."/>
            <person name="Garciarrubio A."/>
            <person name="Sanchez-Flores A."/>
            <person name="Brooks K.L."/>
            <person name="Tracey A."/>
            <person name="Bobes R.J."/>
            <person name="Fragoso G."/>
            <person name="Sciutto E."/>
            <person name="Aslett M."/>
            <person name="Beasley H."/>
            <person name="Bennett H.M."/>
            <person name="Cai J."/>
            <person name="Camicia F."/>
            <person name="Clark R."/>
            <person name="Cucher M."/>
            <person name="De Silva N."/>
            <person name="Day T.A."/>
            <person name="Deplazes P."/>
            <person name="Estrada K."/>
            <person name="Fernandez C."/>
            <person name="Holland P.W."/>
            <person name="Hou J."/>
            <person name="Hu S."/>
            <person name="Huckvale T."/>
            <person name="Hung S.S."/>
            <person name="Kamenetzky L."/>
            <person name="Keane J.A."/>
            <person name="Kiss F."/>
            <person name="Koziol U."/>
            <person name="Lambert O."/>
            <person name="Liu K."/>
            <person name="Luo X."/>
            <person name="Luo Y."/>
            <person name="Macchiaroli N."/>
            <person name="Nichol S."/>
            <person name="Paps J."/>
            <person name="Parkinson J."/>
            <person name="Pouchkina-Stantcheva N."/>
            <person name="Riddiford N."/>
            <person name="Rosenzvit M."/>
            <person name="Salinas G."/>
            <person name="Wasmuth J.D."/>
            <person name="Zamanian M."/>
            <person name="Zheng Y."/>
            <person name="Cai X."/>
            <person name="Soberon X."/>
            <person name="Olson P.D."/>
            <person name="Laclette J.P."/>
            <person name="Brehm K."/>
            <person name="Berriman M."/>
            <person name="Garciarrubio A."/>
            <person name="Bobes R.J."/>
            <person name="Fragoso G."/>
            <person name="Sanchez-Flores A."/>
            <person name="Estrada K."/>
            <person name="Cevallos M.A."/>
            <person name="Morett E."/>
            <person name="Gonzalez V."/>
            <person name="Portillo T."/>
            <person name="Ochoa-Leyva A."/>
            <person name="Jose M.V."/>
            <person name="Sciutto E."/>
            <person name="Landa A."/>
            <person name="Jimenez L."/>
            <person name="Valdes V."/>
            <person name="Carrero J.C."/>
            <person name="Larralde C."/>
            <person name="Morales-Montor J."/>
            <person name="Limon-Lason J."/>
            <person name="Soberon X."/>
            <person name="Laclette J.P."/>
        </authorList>
    </citation>
    <scope>NUCLEOTIDE SEQUENCE [LARGE SCALE GENOMIC DNA]</scope>
</reference>
<dbReference type="Gene3D" id="1.10.1300.10">
    <property type="entry name" value="3'5'-cyclic nucleotide phosphodiesterase, catalytic domain"/>
    <property type="match status" value="1"/>
</dbReference>
<feature type="binding site" evidence="6">
    <location>
        <position position="724"/>
    </location>
    <ligand>
        <name>AMP</name>
        <dbReference type="ChEBI" id="CHEBI:456215"/>
    </ligand>
</feature>
<dbReference type="PRINTS" id="PR00387">
    <property type="entry name" value="PDIESTERASE1"/>
</dbReference>
<dbReference type="eggNOG" id="KOG3689">
    <property type="taxonomic scope" value="Eukaryota"/>
</dbReference>
<evidence type="ECO:0000256" key="5">
    <source>
        <dbReference type="PIRSR" id="PIRSR623088-1"/>
    </source>
</evidence>
<reference evidence="10" key="2">
    <citation type="submission" date="2015-11" db="EMBL/GenBank/DDBJ databases">
        <authorList>
            <person name="Zhang Y."/>
            <person name="Guo Z."/>
        </authorList>
    </citation>
    <scope>NUCLEOTIDE SEQUENCE</scope>
</reference>
<proteinExistence type="inferred from homology"/>
<keyword evidence="3 7" id="KW-0479">Metal-binding</keyword>
<dbReference type="EMBL" id="LN902845">
    <property type="protein sequence ID" value="CUT99674.1"/>
    <property type="molecule type" value="Genomic_DNA"/>
</dbReference>
<evidence type="ECO:0000259" key="9">
    <source>
        <dbReference type="PROSITE" id="PS51845"/>
    </source>
</evidence>
<dbReference type="InterPro" id="IPR029016">
    <property type="entry name" value="GAF-like_dom_sf"/>
</dbReference>
<name>A0A068YAF2_ECHMU</name>
<keyword evidence="11" id="KW-1185">Reference proteome</keyword>
<dbReference type="InterPro" id="IPR023088">
    <property type="entry name" value="PDEase"/>
</dbReference>
<evidence type="ECO:0000256" key="6">
    <source>
        <dbReference type="PIRSR" id="PIRSR623088-2"/>
    </source>
</evidence>
<evidence type="ECO:0000256" key="1">
    <source>
        <dbReference type="ARBA" id="ARBA00007648"/>
    </source>
</evidence>
<feature type="binding site" evidence="6">
    <location>
        <position position="903"/>
    </location>
    <ligand>
        <name>AMP</name>
        <dbReference type="ChEBI" id="CHEBI:456215"/>
    </ligand>
</feature>
<dbReference type="InterPro" id="IPR003018">
    <property type="entry name" value="GAF"/>
</dbReference>
<dbReference type="InterPro" id="IPR036971">
    <property type="entry name" value="PDEase_catalytic_dom_sf"/>
</dbReference>
<feature type="binding site" evidence="7">
    <location>
        <position position="724"/>
    </location>
    <ligand>
        <name>Zn(2+)</name>
        <dbReference type="ChEBI" id="CHEBI:29105"/>
        <label>2</label>
    </ligand>
</feature>
<evidence type="ECO:0000313" key="10">
    <source>
        <dbReference type="EMBL" id="CUT99674.1"/>
    </source>
</evidence>
<dbReference type="InterPro" id="IPR002073">
    <property type="entry name" value="PDEase_catalytic_dom"/>
</dbReference>
<dbReference type="OMA" id="PIWLPLA"/>
<keyword evidence="2" id="KW-0140">cGMP</keyword>
<comment type="cofactor">
    <cofactor evidence="8">
        <name>a divalent metal cation</name>
        <dbReference type="ChEBI" id="CHEBI:60240"/>
    </cofactor>
    <text evidence="8">Binds 2 divalent metal cations per subunit. Site 1 may preferentially bind zinc ions, while site 2 has a preference for magnesium and/or manganese ions.</text>
</comment>
<feature type="binding site" evidence="6">
    <location>
        <begin position="683"/>
        <end position="687"/>
    </location>
    <ligand>
        <name>AMP</name>
        <dbReference type="ChEBI" id="CHEBI:456215"/>
    </ligand>
</feature>
<evidence type="ECO:0000256" key="8">
    <source>
        <dbReference type="RuleBase" id="RU363067"/>
    </source>
</evidence>
<dbReference type="AlphaFoldDB" id="A0A068YAF2"/>
<evidence type="ECO:0000313" key="11">
    <source>
        <dbReference type="Proteomes" id="UP000017246"/>
    </source>
</evidence>
<protein>
    <recommendedName>
        <fullName evidence="8">Phosphodiesterase</fullName>
        <ecNumber evidence="8">3.1.4.-</ecNumber>
    </recommendedName>
</protein>
<comment type="similarity">
    <text evidence="1 8">Belongs to the cyclic nucleotide phosphodiesterase family.</text>
</comment>
<sequence length="1034" mass="116090">MEYSDMSDGDTGENCPFCRPKSFENFENIEDAVFAWLDDNTNTLRNYIYSHASQSVVEDLLRASAFKKSKSLYPSQYAFSRMNSLVASQSKNEEMPIRKISSSEFEPLAFHPILATGNDGCQSFLASMSVGSVSSRNECMDQMPSKTVSTETSGLPSNISCDQEEKPEGLKALADSFKEFYSNEFMKELVLDIWSDSDLSSLCFKILRNACLLLNADRASLFIVEVNSSTGDRFLVSRLFDVTTKCTLAEALHKSESKIISLPFGVGIVGWVAQTGEAVNISNVYEDPRFNREVDLKTGFHTRCLICMPVKDGEGNVLAVAQVMNKKQQRQVDGGHTSLVFSTRDVNLFEAYTNFCGIGLHHAQILFRSQLETRRSQVLLELARLIFSDQSDISRLIYSILMHSQSLLTCQRCQILLVNDLKDDTPDTDVFGAAYDYTWKDRELDFDEILKRGHRVEDARFPINTRLVCHVARTGEAINILDANDDTRFDPTIDCKDTVWRTRSILCMPIRHSDGRVLGVCQMVNRSSFTCHSTTSSLSQAETAATAWERKESWSGVFSRNEEALFEAFALFAGLGIANTQMYEQVLRAEAKQRIAFDVLSYHATATPTEAAALSKELIPSAKYYRLNQFSFTDIYLSVDDTLKACIRMFSDMQFINRFRIDYNVLCRWLLSVKKNYRSVTYHNWRHAFNVAQTMFVMFKSGGIEAVFSELECLSIIIACLSHDLDHRGTNNQFQIRTMSPLVNLYSTSVLEHHHFDQCIMLLGTKGTDILCNLNHDDYRQAVKIMEKAILATDLSRYFAKLPQFRQILDECIPAVGDKKPTDDVAIKTMWQAEAFNRELLMCMLMTASDVSASTKPWPVQKKSAELVANEFFEQGDFERQKLNIKPDAVMDRELIHRFPQMQIEFIDTICAPVYELISRVCVRLRPLLEGCLANRDCWNSLAKGETVKTESMRLPSDAEGADASYRDRLMALLHAPPSNTGVSLEGGLTVLAAPNPNAAHAADFSTSSVKLPICAEGAIATTSSTTVGGGTAP</sequence>
<dbReference type="GO" id="GO:0004114">
    <property type="term" value="F:3',5'-cyclic-nucleotide phosphodiesterase activity"/>
    <property type="evidence" value="ECO:0007669"/>
    <property type="project" value="InterPro"/>
</dbReference>
<dbReference type="SUPFAM" id="SSF109604">
    <property type="entry name" value="HD-domain/PDEase-like"/>
    <property type="match status" value="1"/>
</dbReference>
<feature type="binding site" evidence="7">
    <location>
        <position position="850"/>
    </location>
    <ligand>
        <name>Zn(2+)</name>
        <dbReference type="ChEBI" id="CHEBI:29105"/>
        <label>1</label>
    </ligand>
</feature>
<dbReference type="PROSITE" id="PS00126">
    <property type="entry name" value="PDEASE_I_1"/>
    <property type="match status" value="1"/>
</dbReference>
<evidence type="ECO:0000256" key="4">
    <source>
        <dbReference type="ARBA" id="ARBA00022801"/>
    </source>
</evidence>
<dbReference type="GO" id="GO:0007165">
    <property type="term" value="P:signal transduction"/>
    <property type="evidence" value="ECO:0007669"/>
    <property type="project" value="InterPro"/>
</dbReference>
<dbReference type="STRING" id="6211.A0A068YAF2"/>